<accession>A0A507CZL8</accession>
<dbReference type="Proteomes" id="UP000317494">
    <property type="component" value="Unassembled WGS sequence"/>
</dbReference>
<name>A0A507CZL8_9FUNG</name>
<proteinExistence type="predicted"/>
<comment type="caution">
    <text evidence="1">The sequence shown here is derived from an EMBL/GenBank/DDBJ whole genome shotgun (WGS) entry which is preliminary data.</text>
</comment>
<reference evidence="1 2" key="1">
    <citation type="journal article" date="2019" name="Sci. Rep.">
        <title>Comparative genomics of chytrid fungi reveal insights into the obligate biotrophic and pathogenic lifestyle of Synchytrium endobioticum.</title>
        <authorList>
            <person name="van de Vossenberg B.T.L.H."/>
            <person name="Warris S."/>
            <person name="Nguyen H.D.T."/>
            <person name="van Gent-Pelzer M.P.E."/>
            <person name="Joly D.L."/>
            <person name="van de Geest H.C."/>
            <person name="Bonants P.J.M."/>
            <person name="Smith D.S."/>
            <person name="Levesque C.A."/>
            <person name="van der Lee T.A.J."/>
        </authorList>
    </citation>
    <scope>NUCLEOTIDE SEQUENCE [LARGE SCALE GENOMIC DNA]</scope>
    <source>
        <strain evidence="1 2">MB42</strain>
    </source>
</reference>
<dbReference type="EMBL" id="QEAN01000168">
    <property type="protein sequence ID" value="TPX44632.1"/>
    <property type="molecule type" value="Genomic_DNA"/>
</dbReference>
<sequence>MRNRTEEA</sequence>
<keyword evidence="2" id="KW-1185">Reference proteome</keyword>
<organism evidence="1 2">
    <name type="scientific">Synchytrium endobioticum</name>
    <dbReference type="NCBI Taxonomy" id="286115"/>
    <lineage>
        <taxon>Eukaryota</taxon>
        <taxon>Fungi</taxon>
        <taxon>Fungi incertae sedis</taxon>
        <taxon>Chytridiomycota</taxon>
        <taxon>Chytridiomycota incertae sedis</taxon>
        <taxon>Chytridiomycetes</taxon>
        <taxon>Synchytriales</taxon>
        <taxon>Synchytriaceae</taxon>
        <taxon>Synchytrium</taxon>
    </lineage>
</organism>
<protein>
    <submittedName>
        <fullName evidence="1">Uncharacterized protein</fullName>
    </submittedName>
</protein>
<dbReference type="VEuPathDB" id="FungiDB:SeMB42_g04247"/>
<feature type="non-terminal residue" evidence="1">
    <location>
        <position position="8"/>
    </location>
</feature>
<evidence type="ECO:0000313" key="1">
    <source>
        <dbReference type="EMBL" id="TPX44632.1"/>
    </source>
</evidence>
<gene>
    <name evidence="1" type="ORF">SeMB42_g04247</name>
</gene>
<evidence type="ECO:0000313" key="2">
    <source>
        <dbReference type="Proteomes" id="UP000317494"/>
    </source>
</evidence>